<organism evidence="2 3">
    <name type="scientific">Magnusiomyces paraingens</name>
    <dbReference type="NCBI Taxonomy" id="2606893"/>
    <lineage>
        <taxon>Eukaryota</taxon>
        <taxon>Fungi</taxon>
        <taxon>Dikarya</taxon>
        <taxon>Ascomycota</taxon>
        <taxon>Saccharomycotina</taxon>
        <taxon>Dipodascomycetes</taxon>
        <taxon>Dipodascales</taxon>
        <taxon>Dipodascaceae</taxon>
        <taxon>Magnusiomyces</taxon>
    </lineage>
</organism>
<dbReference type="RefSeq" id="XP_031853156.1">
    <property type="nucleotide sequence ID" value="XM_031997265.1"/>
</dbReference>
<feature type="transmembrane region" description="Helical" evidence="1">
    <location>
        <begin position="423"/>
        <end position="445"/>
    </location>
</feature>
<keyword evidence="1" id="KW-1133">Transmembrane helix</keyword>
<dbReference type="EMBL" id="CABVLU010000002">
    <property type="protein sequence ID" value="VVT49993.1"/>
    <property type="molecule type" value="Genomic_DNA"/>
</dbReference>
<evidence type="ECO:0000313" key="2">
    <source>
        <dbReference type="EMBL" id="VVT49993.1"/>
    </source>
</evidence>
<keyword evidence="3" id="KW-1185">Reference proteome</keyword>
<accession>A0A5E8BEH1</accession>
<evidence type="ECO:0000256" key="1">
    <source>
        <dbReference type="SAM" id="Phobius"/>
    </source>
</evidence>
<reference evidence="2 3" key="1">
    <citation type="submission" date="2019-09" db="EMBL/GenBank/DDBJ databases">
        <authorList>
            <person name="Brejova B."/>
        </authorList>
    </citation>
    <scope>NUCLEOTIDE SEQUENCE [LARGE SCALE GENOMIC DNA]</scope>
</reference>
<keyword evidence="1" id="KW-0812">Transmembrane</keyword>
<proteinExistence type="predicted"/>
<dbReference type="GeneID" id="43581365"/>
<gene>
    <name evidence="2" type="ORF">SAPINGB_P002547</name>
</gene>
<evidence type="ECO:0000313" key="3">
    <source>
        <dbReference type="Proteomes" id="UP000398389"/>
    </source>
</evidence>
<dbReference type="AlphaFoldDB" id="A0A5E8BEH1"/>
<name>A0A5E8BEH1_9ASCO</name>
<protein>
    <submittedName>
        <fullName evidence="2">Uncharacterized protein</fullName>
    </submittedName>
</protein>
<dbReference type="Proteomes" id="UP000398389">
    <property type="component" value="Unassembled WGS sequence"/>
</dbReference>
<keyword evidence="1" id="KW-0472">Membrane</keyword>
<sequence>MEARRAKVRKTKSNAYSSNLSELDSITSSYGSKVLNLIISNNIYPSYEPTFAPIRDALRIHPGDKSNTSLYIPSDFHINEHWSPAPIFYNPDGDYSSVDELEEEHVVHEEDQVGYGNSYYMSGTVLFNYTDPLSGSFLSCGLTDKWENIIIDANGAYTLEMSKPNVPILPHVLCVNNTSNNNDTKFNIQSDSLEPYFVINPGENFTFFGVNNETKKIYANNFLYYEFNYNSYNLLIEPQFYYDPLNFFKTNLKLFDSNSSSSNHNVRFNMDCNGRNFTIENNITQSLLDFHTLYVLGNVSYVLTFTLAKHLEGNLSSFGIFHNKVALGYFRYSNVLTITQSLYFTKKTIFEFEYNDNITSTTTYQTAKTVEKWGTHLIPIVLNIKVPRFVYTVLSETLGITVKGSNELGFYYPGKIRYEATSIVIAIVSVTLASLVLFFITKLILYKCPQGIPTYYGLLHEYHKNRLDASPPYDADIERQSIFKIIDKAYEGVGYDGRLQRNRVGVLDEVTIRTGTNKNGVIKRRFIH</sequence>